<sequence length="77" mass="8857">MSELSKSDLRFIESIKEREKLWEEVKELVKFLGYDLNPIGGNSSLMVSLMREEALKTITNIRTKLDAIELSIKKNSV</sequence>
<evidence type="ECO:0000313" key="1">
    <source>
        <dbReference type="EMBL" id="MDJ1497750.1"/>
    </source>
</evidence>
<proteinExistence type="predicted"/>
<dbReference type="EMBL" id="JASJOT010000035">
    <property type="protein sequence ID" value="MDJ1497750.1"/>
    <property type="molecule type" value="Genomic_DNA"/>
</dbReference>
<evidence type="ECO:0000313" key="2">
    <source>
        <dbReference type="Proteomes" id="UP001228581"/>
    </source>
</evidence>
<dbReference type="Proteomes" id="UP001228581">
    <property type="component" value="Unassembled WGS sequence"/>
</dbReference>
<accession>A0ABT7CXR2</accession>
<organism evidence="1 2">
    <name type="scientific">Xanthocytophaga flava</name>
    <dbReference type="NCBI Taxonomy" id="3048013"/>
    <lineage>
        <taxon>Bacteria</taxon>
        <taxon>Pseudomonadati</taxon>
        <taxon>Bacteroidota</taxon>
        <taxon>Cytophagia</taxon>
        <taxon>Cytophagales</taxon>
        <taxon>Rhodocytophagaceae</taxon>
        <taxon>Xanthocytophaga</taxon>
    </lineage>
</organism>
<name>A0ABT7CXR2_9BACT</name>
<reference evidence="1 2" key="1">
    <citation type="submission" date="2023-05" db="EMBL/GenBank/DDBJ databases">
        <authorList>
            <person name="Zhang X."/>
        </authorList>
    </citation>
    <scope>NUCLEOTIDE SEQUENCE [LARGE SCALE GENOMIC DNA]</scope>
    <source>
        <strain evidence="1 2">DM2B3-1</strain>
    </source>
</reference>
<dbReference type="RefSeq" id="WP_314003566.1">
    <property type="nucleotide sequence ID" value="NZ_JASJOT010000035.1"/>
</dbReference>
<comment type="caution">
    <text evidence="1">The sequence shown here is derived from an EMBL/GenBank/DDBJ whole genome shotgun (WGS) entry which is preliminary data.</text>
</comment>
<gene>
    <name evidence="1" type="ORF">QNI19_32720</name>
</gene>
<protein>
    <submittedName>
        <fullName evidence="1">Uncharacterized protein</fullName>
    </submittedName>
</protein>
<keyword evidence="2" id="KW-1185">Reference proteome</keyword>